<sequence length="346" mass="38927">MHSALTANTTTPGNPSSIRIGLIGECMIELRGQLFGKMDQYYGGDTLNTATYLSRLQREHTAPDTRIEVSYITAMGQDKLSQTMIEHWQADGINTDLVLIDPKRHPGLYMIQLDESGERHFTYWRSDSAARHLLSHADFSRVEQRLGSFDWLFLSGISYAILPANQANYLLNRIRKQRNKGQRIAFDSNYRPAMWGNLNRLELPASANGIAMNTGLEWARQLYEQQYRITDLIFVTFDDEQQLWGDTHPEQTISRLHDAGIPEIVVKVGEKGCLYSHIESTSAIHSYPAKEVPQIVDTTAAGDAFNGGFLHAYLNQQPIPSCCEQANLIASRVIQHRGAIIPPPKA</sequence>
<evidence type="ECO:0000256" key="1">
    <source>
        <dbReference type="ARBA" id="ARBA00010688"/>
    </source>
</evidence>
<dbReference type="GO" id="GO:0008673">
    <property type="term" value="F:2-dehydro-3-deoxygluconokinase activity"/>
    <property type="evidence" value="ECO:0007669"/>
    <property type="project" value="TreeGrafter"/>
</dbReference>
<feature type="domain" description="Carbohydrate kinase PfkB" evidence="4">
    <location>
        <begin position="23"/>
        <end position="345"/>
    </location>
</feature>
<dbReference type="RefSeq" id="WP_087464134.1">
    <property type="nucleotide sequence ID" value="NZ_CP021425.1"/>
</dbReference>
<dbReference type="Pfam" id="PF00294">
    <property type="entry name" value="PfkB"/>
    <property type="match status" value="1"/>
</dbReference>
<name>A0A1Y0IJ51_9GAMM</name>
<dbReference type="GO" id="GO:0019698">
    <property type="term" value="P:D-galacturonate catabolic process"/>
    <property type="evidence" value="ECO:0007669"/>
    <property type="project" value="TreeGrafter"/>
</dbReference>
<keyword evidence="2" id="KW-0808">Transferase</keyword>
<protein>
    <submittedName>
        <fullName evidence="5">Ribokinase family sugar kinase</fullName>
    </submittedName>
</protein>
<dbReference type="PANTHER" id="PTHR43085:SF15">
    <property type="entry name" value="2-DEHYDRO-3-DEOXYGLUCONOKINASE"/>
    <property type="match status" value="1"/>
</dbReference>
<reference evidence="5 6" key="1">
    <citation type="submission" date="2017-05" db="EMBL/GenBank/DDBJ databases">
        <title>Genomic insights into alkan degradation activity of Oleiphilus messinensis.</title>
        <authorList>
            <person name="Kozyavkin S.A."/>
            <person name="Slesarev A.I."/>
            <person name="Golyshin P.N."/>
            <person name="Korzhenkov A."/>
            <person name="Golyshina O.N."/>
            <person name="Toshchakov S.V."/>
        </authorList>
    </citation>
    <scope>NUCLEOTIDE SEQUENCE [LARGE SCALE GENOMIC DNA]</scope>
    <source>
        <strain evidence="5 6">ME102</strain>
    </source>
</reference>
<evidence type="ECO:0000259" key="4">
    <source>
        <dbReference type="Pfam" id="PF00294"/>
    </source>
</evidence>
<dbReference type="InterPro" id="IPR011611">
    <property type="entry name" value="PfkB_dom"/>
</dbReference>
<dbReference type="SUPFAM" id="SSF53613">
    <property type="entry name" value="Ribokinase-like"/>
    <property type="match status" value="1"/>
</dbReference>
<dbReference type="PANTHER" id="PTHR43085">
    <property type="entry name" value="HEXOKINASE FAMILY MEMBER"/>
    <property type="match status" value="1"/>
</dbReference>
<dbReference type="CDD" id="cd01166">
    <property type="entry name" value="KdgK"/>
    <property type="match status" value="1"/>
</dbReference>
<dbReference type="Proteomes" id="UP000196027">
    <property type="component" value="Chromosome"/>
</dbReference>
<dbReference type="EMBL" id="CP021425">
    <property type="protein sequence ID" value="ARU59463.1"/>
    <property type="molecule type" value="Genomic_DNA"/>
</dbReference>
<dbReference type="InterPro" id="IPR002173">
    <property type="entry name" value="Carboh/pur_kinase_PfkB_CS"/>
</dbReference>
<dbReference type="PROSITE" id="PS00584">
    <property type="entry name" value="PFKB_KINASES_2"/>
    <property type="match status" value="1"/>
</dbReference>
<comment type="similarity">
    <text evidence="1">Belongs to the carbohydrate kinase PfkB family.</text>
</comment>
<gene>
    <name evidence="5" type="ORF">OLMES_5483</name>
</gene>
<dbReference type="AlphaFoldDB" id="A0A1Y0IJ51"/>
<dbReference type="KEGG" id="ome:OLMES_5483"/>
<dbReference type="GO" id="GO:0006974">
    <property type="term" value="P:DNA damage response"/>
    <property type="evidence" value="ECO:0007669"/>
    <property type="project" value="TreeGrafter"/>
</dbReference>
<proteinExistence type="inferred from homology"/>
<evidence type="ECO:0000313" key="6">
    <source>
        <dbReference type="Proteomes" id="UP000196027"/>
    </source>
</evidence>
<dbReference type="GO" id="GO:0042840">
    <property type="term" value="P:D-glucuronate catabolic process"/>
    <property type="evidence" value="ECO:0007669"/>
    <property type="project" value="TreeGrafter"/>
</dbReference>
<accession>A0A1Y0IJ51</accession>
<dbReference type="InterPro" id="IPR050306">
    <property type="entry name" value="PfkB_Carbo_kinase"/>
</dbReference>
<evidence type="ECO:0000256" key="2">
    <source>
        <dbReference type="ARBA" id="ARBA00022679"/>
    </source>
</evidence>
<dbReference type="InterPro" id="IPR029056">
    <property type="entry name" value="Ribokinase-like"/>
</dbReference>
<evidence type="ECO:0000313" key="5">
    <source>
        <dbReference type="EMBL" id="ARU59463.1"/>
    </source>
</evidence>
<dbReference type="GO" id="GO:0005829">
    <property type="term" value="C:cytosol"/>
    <property type="evidence" value="ECO:0007669"/>
    <property type="project" value="TreeGrafter"/>
</dbReference>
<organism evidence="5 6">
    <name type="scientific">Oleiphilus messinensis</name>
    <dbReference type="NCBI Taxonomy" id="141451"/>
    <lineage>
        <taxon>Bacteria</taxon>
        <taxon>Pseudomonadati</taxon>
        <taxon>Pseudomonadota</taxon>
        <taxon>Gammaproteobacteria</taxon>
        <taxon>Oceanospirillales</taxon>
        <taxon>Oleiphilaceae</taxon>
        <taxon>Oleiphilus</taxon>
    </lineage>
</organism>
<keyword evidence="6" id="KW-1185">Reference proteome</keyword>
<keyword evidence="3 5" id="KW-0418">Kinase</keyword>
<dbReference type="OrthoDB" id="9795789at2"/>
<dbReference type="Gene3D" id="3.40.1190.20">
    <property type="match status" value="1"/>
</dbReference>
<evidence type="ECO:0000256" key="3">
    <source>
        <dbReference type="ARBA" id="ARBA00022777"/>
    </source>
</evidence>